<gene>
    <name evidence="1" type="ORF">KXQ929_LOCUS54139</name>
</gene>
<dbReference type="Proteomes" id="UP000663868">
    <property type="component" value="Unassembled WGS sequence"/>
</dbReference>
<proteinExistence type="predicted"/>
<sequence>MLKAVELEGISVEALADPSLYQQPVEFDEDEQISQFDTQQSRTSIKTKAKLNIGPSFAERKRWRDTL</sequence>
<accession>A0A820SPR8</accession>
<name>A0A820SPR8_9BILA</name>
<evidence type="ECO:0000313" key="2">
    <source>
        <dbReference type="Proteomes" id="UP000663868"/>
    </source>
</evidence>
<feature type="non-terminal residue" evidence="1">
    <location>
        <position position="1"/>
    </location>
</feature>
<protein>
    <submittedName>
        <fullName evidence="1">Uncharacterized protein</fullName>
    </submittedName>
</protein>
<comment type="caution">
    <text evidence="1">The sequence shown here is derived from an EMBL/GenBank/DDBJ whole genome shotgun (WGS) entry which is preliminary data.</text>
</comment>
<organism evidence="1 2">
    <name type="scientific">Adineta steineri</name>
    <dbReference type="NCBI Taxonomy" id="433720"/>
    <lineage>
        <taxon>Eukaryota</taxon>
        <taxon>Metazoa</taxon>
        <taxon>Spiralia</taxon>
        <taxon>Gnathifera</taxon>
        <taxon>Rotifera</taxon>
        <taxon>Eurotatoria</taxon>
        <taxon>Bdelloidea</taxon>
        <taxon>Adinetida</taxon>
        <taxon>Adinetidae</taxon>
        <taxon>Adineta</taxon>
    </lineage>
</organism>
<dbReference type="EMBL" id="CAJOBB010031945">
    <property type="protein sequence ID" value="CAF4454326.1"/>
    <property type="molecule type" value="Genomic_DNA"/>
</dbReference>
<dbReference type="AlphaFoldDB" id="A0A820SPR8"/>
<reference evidence="1" key="1">
    <citation type="submission" date="2021-02" db="EMBL/GenBank/DDBJ databases">
        <authorList>
            <person name="Nowell W R."/>
        </authorList>
    </citation>
    <scope>NUCLEOTIDE SEQUENCE</scope>
</reference>
<evidence type="ECO:0000313" key="1">
    <source>
        <dbReference type="EMBL" id="CAF4454326.1"/>
    </source>
</evidence>